<protein>
    <submittedName>
        <fullName evidence="2">N-acetyltransferase</fullName>
    </submittedName>
</protein>
<dbReference type="Proteomes" id="UP000276260">
    <property type="component" value="Unassembled WGS sequence"/>
</dbReference>
<evidence type="ECO:0000259" key="1">
    <source>
        <dbReference type="PROSITE" id="PS51186"/>
    </source>
</evidence>
<dbReference type="RefSeq" id="WP_046518529.1">
    <property type="nucleotide sequence ID" value="NZ_LAVS01000002.1"/>
</dbReference>
<sequence length="131" mass="14740">MLSYQVESSFDLEEMLALYKASGINRPIDNTSRMATLLASANLLVTARQEGKLMGLARCLTDKAWVVYICDLLVDKSVQHQGIGTELLRQVQHVTGPEVQQLLHSAQSAMLYYPKVGYQLCHNAFVIKRER</sequence>
<evidence type="ECO:0000313" key="2">
    <source>
        <dbReference type="EMBL" id="RRJ19577.1"/>
    </source>
</evidence>
<evidence type="ECO:0000313" key="3">
    <source>
        <dbReference type="Proteomes" id="UP000276260"/>
    </source>
</evidence>
<dbReference type="Pfam" id="PF13673">
    <property type="entry name" value="Acetyltransf_10"/>
    <property type="match status" value="1"/>
</dbReference>
<dbReference type="PROSITE" id="PS51186">
    <property type="entry name" value="GNAT"/>
    <property type="match status" value="1"/>
</dbReference>
<dbReference type="GO" id="GO:0016747">
    <property type="term" value="F:acyltransferase activity, transferring groups other than amino-acyl groups"/>
    <property type="evidence" value="ECO:0007669"/>
    <property type="project" value="InterPro"/>
</dbReference>
<dbReference type="InterPro" id="IPR053144">
    <property type="entry name" value="Acetyltransferase_Butenolide"/>
</dbReference>
<dbReference type="InterPro" id="IPR000182">
    <property type="entry name" value="GNAT_dom"/>
</dbReference>
<dbReference type="PANTHER" id="PTHR43233">
    <property type="entry name" value="FAMILY N-ACETYLTRANSFERASE, PUTATIVE (AFU_ORTHOLOGUE AFUA_6G03350)-RELATED"/>
    <property type="match status" value="1"/>
</dbReference>
<dbReference type="SUPFAM" id="SSF55729">
    <property type="entry name" value="Acyl-CoA N-acyltransferases (Nat)"/>
    <property type="match status" value="1"/>
</dbReference>
<keyword evidence="2" id="KW-0808">Transferase</keyword>
<dbReference type="PANTHER" id="PTHR43233:SF1">
    <property type="entry name" value="FAMILY N-ACETYLTRANSFERASE, PUTATIVE (AFU_ORTHOLOGUE AFUA_6G03350)-RELATED"/>
    <property type="match status" value="1"/>
</dbReference>
<organism evidence="2 3">
    <name type="scientific">Rheinheimera mesophila</name>
    <dbReference type="NCBI Taxonomy" id="1547515"/>
    <lineage>
        <taxon>Bacteria</taxon>
        <taxon>Pseudomonadati</taxon>
        <taxon>Pseudomonadota</taxon>
        <taxon>Gammaproteobacteria</taxon>
        <taxon>Chromatiales</taxon>
        <taxon>Chromatiaceae</taxon>
        <taxon>Rheinheimera</taxon>
    </lineage>
</organism>
<comment type="caution">
    <text evidence="2">The sequence shown here is derived from an EMBL/GenBank/DDBJ whole genome shotgun (WGS) entry which is preliminary data.</text>
</comment>
<dbReference type="Gene3D" id="3.40.630.30">
    <property type="match status" value="1"/>
</dbReference>
<gene>
    <name evidence="2" type="ORF">EIK76_14085</name>
</gene>
<dbReference type="OrthoDB" id="9775804at2"/>
<reference evidence="2 3" key="1">
    <citation type="submission" date="2018-11" db="EMBL/GenBank/DDBJ databases">
        <title>Draft genome analysis of Rheinheimera mesophila isolated from an industrial waste site.</title>
        <authorList>
            <person name="Yu Q."/>
            <person name="Qi Y."/>
            <person name="Zhang H."/>
            <person name="Lu Y."/>
            <person name="Pu J."/>
        </authorList>
    </citation>
    <scope>NUCLEOTIDE SEQUENCE [LARGE SCALE GENOMIC DNA]</scope>
    <source>
        <strain evidence="2 3">IITR13</strain>
    </source>
</reference>
<dbReference type="InterPro" id="IPR016181">
    <property type="entry name" value="Acyl_CoA_acyltransferase"/>
</dbReference>
<dbReference type="CDD" id="cd04301">
    <property type="entry name" value="NAT_SF"/>
    <property type="match status" value="1"/>
</dbReference>
<name>A0A3P3QEC7_9GAMM</name>
<proteinExistence type="predicted"/>
<accession>A0A3P3QEC7</accession>
<keyword evidence="3" id="KW-1185">Reference proteome</keyword>
<dbReference type="AlphaFoldDB" id="A0A3P3QEC7"/>
<dbReference type="EMBL" id="RRCF01000004">
    <property type="protein sequence ID" value="RRJ19577.1"/>
    <property type="molecule type" value="Genomic_DNA"/>
</dbReference>
<feature type="domain" description="N-acetyltransferase" evidence="1">
    <location>
        <begin position="2"/>
        <end position="131"/>
    </location>
</feature>